<dbReference type="InterPro" id="IPR037171">
    <property type="entry name" value="NagB/RpiA_transferase-like"/>
</dbReference>
<feature type="domain" description="HTH deoR-type" evidence="4">
    <location>
        <begin position="3"/>
        <end position="58"/>
    </location>
</feature>
<dbReference type="Proteomes" id="UP000186513">
    <property type="component" value="Unassembled WGS sequence"/>
</dbReference>
<keyword evidence="6" id="KW-1185">Reference proteome</keyword>
<evidence type="ECO:0000259" key="4">
    <source>
        <dbReference type="PROSITE" id="PS51000"/>
    </source>
</evidence>
<keyword evidence="1" id="KW-0805">Transcription regulation</keyword>
<dbReference type="PROSITE" id="PS00894">
    <property type="entry name" value="HTH_DEOR_1"/>
    <property type="match status" value="1"/>
</dbReference>
<dbReference type="SMART" id="SM01134">
    <property type="entry name" value="DeoRC"/>
    <property type="match status" value="1"/>
</dbReference>
<dbReference type="PANTHER" id="PTHR30363">
    <property type="entry name" value="HTH-TYPE TRANSCRIPTIONAL REGULATOR SRLR-RELATED"/>
    <property type="match status" value="1"/>
</dbReference>
<evidence type="ECO:0000313" key="5">
    <source>
        <dbReference type="EMBL" id="SFZ74427.1"/>
    </source>
</evidence>
<reference evidence="5 6" key="1">
    <citation type="submission" date="2016-11" db="EMBL/GenBank/DDBJ databases">
        <authorList>
            <person name="Jaros S."/>
            <person name="Januszkiewicz K."/>
            <person name="Wedrychowicz H."/>
        </authorList>
    </citation>
    <scope>NUCLEOTIDE SEQUENCE [LARGE SCALE GENOMIC DNA]</scope>
    <source>
        <strain evidence="5 6">DSM 18899</strain>
    </source>
</reference>
<name>A0A1K2HCD4_9NEIS</name>
<dbReference type="RefSeq" id="WP_072427779.1">
    <property type="nucleotide sequence ID" value="NZ_FPKR01000004.1"/>
</dbReference>
<dbReference type="InterPro" id="IPR014036">
    <property type="entry name" value="DeoR-like_C"/>
</dbReference>
<dbReference type="InterPro" id="IPR018356">
    <property type="entry name" value="Tscrpt_reg_HTH_DeoR_CS"/>
</dbReference>
<accession>A0A1K2HCD4</accession>
<keyword evidence="3" id="KW-0804">Transcription</keyword>
<dbReference type="InterPro" id="IPR036390">
    <property type="entry name" value="WH_DNA-bd_sf"/>
</dbReference>
<dbReference type="GO" id="GO:0003700">
    <property type="term" value="F:DNA-binding transcription factor activity"/>
    <property type="evidence" value="ECO:0007669"/>
    <property type="project" value="InterPro"/>
</dbReference>
<protein>
    <submittedName>
        <fullName evidence="5">Transcriptional regulator, DeoR family</fullName>
    </submittedName>
</protein>
<dbReference type="Pfam" id="PF08220">
    <property type="entry name" value="HTH_DeoR"/>
    <property type="match status" value="1"/>
</dbReference>
<dbReference type="PANTHER" id="PTHR30363:SF44">
    <property type="entry name" value="AGA OPERON TRANSCRIPTIONAL REPRESSOR-RELATED"/>
    <property type="match status" value="1"/>
</dbReference>
<dbReference type="Gene3D" id="3.40.50.1360">
    <property type="match status" value="1"/>
</dbReference>
<sequence length="259" mass="27199">MFLSERRQFILDALTRDGRVEVAQLAASLAISEDTVRRDLKALAEQGVLQKTHGGAVSLLSSQIAFPMRSQVRREVKTRIGELAATLVQPYQTVFIDAGSTATALARALTVQPLRVITNSLDVAQCLSDQAQIELIVTGGSWSTSEHHLSGNAALATVARYRADLAFIGACAVHARLGVTATTAADAELKAAMLAHAAHGVLLSDASKFGQIAAHHVANLDAFHTLICEQPAEALGVLPAGLQLLLAQPEAEPGSSGQA</sequence>
<dbReference type="SMART" id="SM00420">
    <property type="entry name" value="HTH_DEOR"/>
    <property type="match status" value="1"/>
</dbReference>
<dbReference type="PRINTS" id="PR00037">
    <property type="entry name" value="HTHLACR"/>
</dbReference>
<dbReference type="Gene3D" id="1.10.10.10">
    <property type="entry name" value="Winged helix-like DNA-binding domain superfamily/Winged helix DNA-binding domain"/>
    <property type="match status" value="1"/>
</dbReference>
<dbReference type="InterPro" id="IPR036388">
    <property type="entry name" value="WH-like_DNA-bd_sf"/>
</dbReference>
<dbReference type="SUPFAM" id="SSF100950">
    <property type="entry name" value="NagB/RpiA/CoA transferase-like"/>
    <property type="match status" value="1"/>
</dbReference>
<dbReference type="AlphaFoldDB" id="A0A1K2HCD4"/>
<dbReference type="PROSITE" id="PS51000">
    <property type="entry name" value="HTH_DEOR_2"/>
    <property type="match status" value="1"/>
</dbReference>
<dbReference type="InterPro" id="IPR050313">
    <property type="entry name" value="Carb_Metab_HTH_regulators"/>
</dbReference>
<evidence type="ECO:0000313" key="6">
    <source>
        <dbReference type="Proteomes" id="UP000186513"/>
    </source>
</evidence>
<dbReference type="OrthoDB" id="9814815at2"/>
<gene>
    <name evidence="5" type="ORF">SAMN02745887_01248</name>
</gene>
<evidence type="ECO:0000256" key="2">
    <source>
        <dbReference type="ARBA" id="ARBA00023125"/>
    </source>
</evidence>
<dbReference type="STRING" id="1121279.SAMN02745887_01248"/>
<evidence type="ECO:0000256" key="1">
    <source>
        <dbReference type="ARBA" id="ARBA00023015"/>
    </source>
</evidence>
<dbReference type="EMBL" id="FPKR01000004">
    <property type="protein sequence ID" value="SFZ74427.1"/>
    <property type="molecule type" value="Genomic_DNA"/>
</dbReference>
<dbReference type="Pfam" id="PF00455">
    <property type="entry name" value="DeoRC"/>
    <property type="match status" value="1"/>
</dbReference>
<dbReference type="GO" id="GO:0003677">
    <property type="term" value="F:DNA binding"/>
    <property type="evidence" value="ECO:0007669"/>
    <property type="project" value="UniProtKB-KW"/>
</dbReference>
<evidence type="ECO:0000256" key="3">
    <source>
        <dbReference type="ARBA" id="ARBA00023163"/>
    </source>
</evidence>
<dbReference type="SUPFAM" id="SSF46785">
    <property type="entry name" value="Winged helix' DNA-binding domain"/>
    <property type="match status" value="1"/>
</dbReference>
<proteinExistence type="predicted"/>
<organism evidence="5 6">
    <name type="scientific">Chitinimonas taiwanensis DSM 18899</name>
    <dbReference type="NCBI Taxonomy" id="1121279"/>
    <lineage>
        <taxon>Bacteria</taxon>
        <taxon>Pseudomonadati</taxon>
        <taxon>Pseudomonadota</taxon>
        <taxon>Betaproteobacteria</taxon>
        <taxon>Neisseriales</taxon>
        <taxon>Chitinibacteraceae</taxon>
        <taxon>Chitinimonas</taxon>
    </lineage>
</organism>
<keyword evidence="2" id="KW-0238">DNA-binding</keyword>
<dbReference type="InterPro" id="IPR001034">
    <property type="entry name" value="DeoR_HTH"/>
</dbReference>